<proteinExistence type="predicted"/>
<comment type="caution">
    <text evidence="3">The sequence shown here is derived from an EMBL/GenBank/DDBJ whole genome shotgun (WGS) entry which is preliminary data.</text>
</comment>
<reference evidence="3" key="2">
    <citation type="journal article" date="2024" name="Plant">
        <title>Genomic evolution and insights into agronomic trait innovations of Sesamum species.</title>
        <authorList>
            <person name="Miao H."/>
            <person name="Wang L."/>
            <person name="Qu L."/>
            <person name="Liu H."/>
            <person name="Sun Y."/>
            <person name="Le M."/>
            <person name="Wang Q."/>
            <person name="Wei S."/>
            <person name="Zheng Y."/>
            <person name="Lin W."/>
            <person name="Duan Y."/>
            <person name="Cao H."/>
            <person name="Xiong S."/>
            <person name="Wang X."/>
            <person name="Wei L."/>
            <person name="Li C."/>
            <person name="Ma Q."/>
            <person name="Ju M."/>
            <person name="Zhao R."/>
            <person name="Li G."/>
            <person name="Mu C."/>
            <person name="Tian Q."/>
            <person name="Mei H."/>
            <person name="Zhang T."/>
            <person name="Gao T."/>
            <person name="Zhang H."/>
        </authorList>
    </citation>
    <scope>NUCLEOTIDE SEQUENCE</scope>
    <source>
        <strain evidence="3">G02</strain>
    </source>
</reference>
<dbReference type="EMBL" id="JACGWJ010000022">
    <property type="protein sequence ID" value="KAL0328999.1"/>
    <property type="molecule type" value="Genomic_DNA"/>
</dbReference>
<sequence length="740" mass="83008">MASFTLNPDDFPPLTSTNPSESTHTNSAKTTSFGKALNTESADRHSANRLANDSIFSKFFLANSNPPPIGATHNINGRPTVIFSDAETQSLVANFRFSLIGKFSQGIPPFSQLHRLLAKSGIKGAFTVSLINYKHALISLSNESDFTRLWLRRIWYLNGFPMRVFKWSPTFTPEQESSIIPIWVNFLELLAHLFRKDALFAIANNIGTLLQIADSTLNQSNLAKARVCVEIDILKPLLKEIDLKICGATIVQNIVYEHIPNYCSLCKHVGHYDAECYSKGDAPKAPPHRQKAGKIYKMKGKAVAQDVYKVFDKMPEKSEAGECSKNTTDITGMPLRLCLTLQRKLWMLKMTYVLLKMMPLSLLMQKNDAVVANELEEVQNLIEFNAENETVNSPNYAVNTDNESCRKGDEKKNFPVVVETENDVAIDVEMEDQLHVAHEKEPDNLLLDSTINVETGGSDVEKTVGVITTRPNYFIGDLWRGKRWISAENAVRLVQNLKWFGMVFKGIKEDVEDLIKKNRLAVQSAIRYRKCILLFDPIRQLYLQPLDTSSQLEIFLVDFGGFLLQIWTGNGEIFGWNLAFLGCNFCWVDDITGAAASGPESRLMCWSWTGRVGRGRWTWDGLAQLIVGWVELGRSLMGWSMLDWRDWTPVRWAGLDLAVGFARLQRAGPARDGLQTGLGGSGLCSCLMDWAVAGLPSGLQMLDRNWADGRIAGLLLQAAGLRWAVSVRWAACVWTLRRWA</sequence>
<feature type="domain" description="DUF4283" evidence="2">
    <location>
        <begin position="93"/>
        <end position="175"/>
    </location>
</feature>
<protein>
    <recommendedName>
        <fullName evidence="2">DUF4283 domain-containing protein</fullName>
    </recommendedName>
</protein>
<name>A0AAW2MBU4_SESRA</name>
<dbReference type="PANTHER" id="PTHR31286:SF179">
    <property type="entry name" value="RNASE H TYPE-1 DOMAIN-CONTAINING PROTEIN"/>
    <property type="match status" value="1"/>
</dbReference>
<dbReference type="PANTHER" id="PTHR31286">
    <property type="entry name" value="GLYCINE-RICH CELL WALL STRUCTURAL PROTEIN 1.8-LIKE"/>
    <property type="match status" value="1"/>
</dbReference>
<evidence type="ECO:0000313" key="3">
    <source>
        <dbReference type="EMBL" id="KAL0328999.1"/>
    </source>
</evidence>
<evidence type="ECO:0000256" key="1">
    <source>
        <dbReference type="SAM" id="MobiDB-lite"/>
    </source>
</evidence>
<evidence type="ECO:0000259" key="2">
    <source>
        <dbReference type="Pfam" id="PF14111"/>
    </source>
</evidence>
<accession>A0AAW2MBU4</accession>
<dbReference type="InterPro" id="IPR025558">
    <property type="entry name" value="DUF4283"/>
</dbReference>
<dbReference type="AlphaFoldDB" id="A0AAW2MBU4"/>
<dbReference type="InterPro" id="IPR040256">
    <property type="entry name" value="At4g02000-like"/>
</dbReference>
<feature type="region of interest" description="Disordered" evidence="1">
    <location>
        <begin position="1"/>
        <end position="32"/>
    </location>
</feature>
<reference evidence="3" key="1">
    <citation type="submission" date="2020-06" db="EMBL/GenBank/DDBJ databases">
        <authorList>
            <person name="Li T."/>
            <person name="Hu X."/>
            <person name="Zhang T."/>
            <person name="Song X."/>
            <person name="Zhang H."/>
            <person name="Dai N."/>
            <person name="Sheng W."/>
            <person name="Hou X."/>
            <person name="Wei L."/>
        </authorList>
    </citation>
    <scope>NUCLEOTIDE SEQUENCE</scope>
    <source>
        <strain evidence="3">G02</strain>
        <tissue evidence="3">Leaf</tissue>
    </source>
</reference>
<feature type="compositionally biased region" description="Polar residues" evidence="1">
    <location>
        <begin position="14"/>
        <end position="32"/>
    </location>
</feature>
<organism evidence="3">
    <name type="scientific">Sesamum radiatum</name>
    <name type="common">Black benniseed</name>
    <dbReference type="NCBI Taxonomy" id="300843"/>
    <lineage>
        <taxon>Eukaryota</taxon>
        <taxon>Viridiplantae</taxon>
        <taxon>Streptophyta</taxon>
        <taxon>Embryophyta</taxon>
        <taxon>Tracheophyta</taxon>
        <taxon>Spermatophyta</taxon>
        <taxon>Magnoliopsida</taxon>
        <taxon>eudicotyledons</taxon>
        <taxon>Gunneridae</taxon>
        <taxon>Pentapetalae</taxon>
        <taxon>asterids</taxon>
        <taxon>lamiids</taxon>
        <taxon>Lamiales</taxon>
        <taxon>Pedaliaceae</taxon>
        <taxon>Sesamum</taxon>
    </lineage>
</organism>
<dbReference type="Pfam" id="PF14111">
    <property type="entry name" value="DUF4283"/>
    <property type="match status" value="1"/>
</dbReference>
<gene>
    <name evidence="3" type="ORF">Sradi_4886600</name>
</gene>